<dbReference type="Proteomes" id="UP000017656">
    <property type="component" value="Segment"/>
</dbReference>
<name>U5PWI9_9CAUD</name>
<proteinExistence type="predicted"/>
<dbReference type="RefSeq" id="YP_009007612.1">
    <property type="nucleotide sequence ID" value="NC_023581.1"/>
</dbReference>
<dbReference type="GeneID" id="18504182"/>
<reference evidence="1 2" key="1">
    <citation type="journal article" date="2013" name="Genome Announc.">
        <title>Complete Genome of Acinetobacter baumannii N4-Like Podophage Presley.</title>
        <authorList>
            <person name="Farmer N.G."/>
            <person name="Wood T.L."/>
            <person name="Chamakura K.R."/>
            <person name="Kuty Everett G.F."/>
        </authorList>
    </citation>
    <scope>NUCLEOTIDE SEQUENCE [LARGE SCALE GENOMIC DNA]</scope>
</reference>
<keyword evidence="2" id="KW-1185">Reference proteome</keyword>
<evidence type="ECO:0000313" key="2">
    <source>
        <dbReference type="Proteomes" id="UP000017656"/>
    </source>
</evidence>
<evidence type="ECO:0000313" key="1">
    <source>
        <dbReference type="EMBL" id="AGY48111.1"/>
    </source>
</evidence>
<sequence>MELEINQKRMDILCSMPFIYASYLGNEQISVITNPIYQDEYLTFTNEDGIEKDILINSSIINRTRKGFNINIDDTVFIYFLNLVPVTPMVIAQLNLVGK</sequence>
<organism evidence="1 2">
    <name type="scientific">Acinetobacter phage Presley</name>
    <dbReference type="NCBI Taxonomy" id="1406780"/>
    <lineage>
        <taxon>Viruses</taxon>
        <taxon>Duplodnaviria</taxon>
        <taxon>Heunggongvirae</taxon>
        <taxon>Uroviricota</taxon>
        <taxon>Caudoviricetes</taxon>
        <taxon>Schitoviridae</taxon>
        <taxon>Presleyvirus</taxon>
        <taxon>Presleyvirus presley</taxon>
    </lineage>
</organism>
<accession>U5PWI9</accession>
<protein>
    <submittedName>
        <fullName evidence="1">Uncharacterized protein</fullName>
    </submittedName>
</protein>
<gene>
    <name evidence="1" type="ORF">Presley_44</name>
</gene>
<dbReference type="EMBL" id="KF669658">
    <property type="protein sequence ID" value="AGY48111.1"/>
    <property type="molecule type" value="Genomic_DNA"/>
</dbReference>
<dbReference type="KEGG" id="vg:18504182"/>